<dbReference type="InterPro" id="IPR001952">
    <property type="entry name" value="Alkaline_phosphatase"/>
</dbReference>
<comment type="similarity">
    <text evidence="4">Belongs to the alkaline phosphatase family.</text>
</comment>
<keyword evidence="3" id="KW-0479">Metal-binding</keyword>
<comment type="caution">
    <text evidence="6">The sequence shown here is derived from an EMBL/GenBank/DDBJ whole genome shotgun (WGS) entry which is preliminary data.</text>
</comment>
<evidence type="ECO:0000256" key="4">
    <source>
        <dbReference type="RuleBase" id="RU003946"/>
    </source>
</evidence>
<feature type="binding site" evidence="3">
    <location>
        <position position="323"/>
    </location>
    <ligand>
        <name>Zn(2+)</name>
        <dbReference type="ChEBI" id="CHEBI:29105"/>
        <label>2</label>
    </ligand>
</feature>
<evidence type="ECO:0000256" key="2">
    <source>
        <dbReference type="PIRSR" id="PIRSR601952-1"/>
    </source>
</evidence>
<reference evidence="6" key="1">
    <citation type="submission" date="2022-11" db="EMBL/GenBank/DDBJ databases">
        <title>Marilongibacter aestuarii gen. nov., sp. nov., isolated from tidal flat sediment.</title>
        <authorList>
            <person name="Jiayan W."/>
        </authorList>
    </citation>
    <scope>NUCLEOTIDE SEQUENCE</scope>
    <source>
        <strain evidence="6">Z1-6</strain>
    </source>
</reference>
<dbReference type="PANTHER" id="PTHR11596">
    <property type="entry name" value="ALKALINE PHOSPHATASE"/>
    <property type="match status" value="1"/>
</dbReference>
<comment type="cofactor">
    <cofactor evidence="3">
        <name>Mg(2+)</name>
        <dbReference type="ChEBI" id="CHEBI:18420"/>
    </cofactor>
    <text evidence="3">Binds 1 Mg(2+) ion.</text>
</comment>
<sequence length="386" mass="41561">MIRNLFTLLLALAIGFTTFAQDAYMDAQAQEIEKTYTGGKAYEVKTYTQKFKSDKPKNIIFMIGDGMGVAQVFAGLTANQGKLFIENCRHIGFSKTQSADNYTTDSAAGGTALSCGIKTYNGAIGVDTDTIPVKTILEEADEKGMATGLVSSSAITHATPASFIAHQKNRGMYEEIAADFLKTDIDVFIGGGIEHFSKRADGKNLLVDLEKNGYQVESEMNKIKKVKKGKLVGLTANVHTDRVPERGEMLPVATKTAINILDNNSNGNGFFVMVEGSQIDWGGHANSTIYITEEMLDFDKAVGEAIKFAAKNGETLVVVTADHETGGMAVEGGDMNTGMVKANYTTKGHSAVMVPIFSYGPGAEQFIGIMENTDIHAKIKKLLSDN</sequence>
<feature type="binding site" evidence="3">
    <location>
        <position position="65"/>
    </location>
    <ligand>
        <name>Mg(2+)</name>
        <dbReference type="ChEBI" id="CHEBI:18420"/>
    </ligand>
</feature>
<feature type="binding site" evidence="3">
    <location>
        <position position="284"/>
    </location>
    <ligand>
        <name>Zn(2+)</name>
        <dbReference type="ChEBI" id="CHEBI:29105"/>
        <label>2</label>
    </ligand>
</feature>
<proteinExistence type="inferred from homology"/>
<dbReference type="PANTHER" id="PTHR11596:SF5">
    <property type="entry name" value="ALKALINE PHOSPHATASE"/>
    <property type="match status" value="1"/>
</dbReference>
<organism evidence="6 7">
    <name type="scientific">Draconibacterium aestuarii</name>
    <dbReference type="NCBI Taxonomy" id="2998507"/>
    <lineage>
        <taxon>Bacteria</taxon>
        <taxon>Pseudomonadati</taxon>
        <taxon>Bacteroidota</taxon>
        <taxon>Bacteroidia</taxon>
        <taxon>Marinilabiliales</taxon>
        <taxon>Prolixibacteraceae</taxon>
        <taxon>Draconibacterium</taxon>
    </lineage>
</organism>
<name>A0A9X3J6H5_9BACT</name>
<dbReference type="SMART" id="SM00098">
    <property type="entry name" value="alkPPc"/>
    <property type="match status" value="1"/>
</dbReference>
<keyword evidence="1" id="KW-0597">Phosphoprotein</keyword>
<dbReference type="EMBL" id="JAPOHD010000027">
    <property type="protein sequence ID" value="MCY1721468.1"/>
    <property type="molecule type" value="Genomic_DNA"/>
</dbReference>
<dbReference type="Gene3D" id="3.40.720.10">
    <property type="entry name" value="Alkaline Phosphatase, subunit A"/>
    <property type="match status" value="1"/>
</dbReference>
<dbReference type="GO" id="GO:0004035">
    <property type="term" value="F:alkaline phosphatase activity"/>
    <property type="evidence" value="ECO:0007669"/>
    <property type="project" value="TreeGrafter"/>
</dbReference>
<keyword evidence="3" id="KW-0862">Zinc</keyword>
<dbReference type="AlphaFoldDB" id="A0A9X3J6H5"/>
<feature type="signal peptide" evidence="5">
    <location>
        <begin position="1"/>
        <end position="20"/>
    </location>
</feature>
<evidence type="ECO:0000256" key="3">
    <source>
        <dbReference type="PIRSR" id="PIRSR601952-2"/>
    </source>
</evidence>
<feature type="binding site" evidence="3">
    <location>
        <position position="322"/>
    </location>
    <ligand>
        <name>Zn(2+)</name>
        <dbReference type="ChEBI" id="CHEBI:29105"/>
        <label>2</label>
    </ligand>
</feature>
<keyword evidence="3" id="KW-0460">Magnesium</keyword>
<feature type="binding site" evidence="3">
    <location>
        <position position="159"/>
    </location>
    <ligand>
        <name>Mg(2+)</name>
        <dbReference type="ChEBI" id="CHEBI:18420"/>
    </ligand>
</feature>
<evidence type="ECO:0000313" key="7">
    <source>
        <dbReference type="Proteomes" id="UP001145087"/>
    </source>
</evidence>
<keyword evidence="7" id="KW-1185">Reference proteome</keyword>
<dbReference type="SUPFAM" id="SSF53649">
    <property type="entry name" value="Alkaline phosphatase-like"/>
    <property type="match status" value="1"/>
</dbReference>
<evidence type="ECO:0000313" key="6">
    <source>
        <dbReference type="EMBL" id="MCY1721468.1"/>
    </source>
</evidence>
<dbReference type="Pfam" id="PF00245">
    <property type="entry name" value="Alk_phosphatase"/>
    <property type="match status" value="1"/>
</dbReference>
<feature type="active site" description="Phosphoserine intermediate" evidence="2">
    <location>
        <position position="106"/>
    </location>
</feature>
<dbReference type="PRINTS" id="PR00113">
    <property type="entry name" value="ALKPHPHTASE"/>
</dbReference>
<feature type="binding site" evidence="3">
    <location>
        <position position="275"/>
    </location>
    <ligand>
        <name>Mg(2+)</name>
        <dbReference type="ChEBI" id="CHEBI:18420"/>
    </ligand>
</feature>
<dbReference type="Proteomes" id="UP001145087">
    <property type="component" value="Unassembled WGS sequence"/>
</dbReference>
<dbReference type="CDD" id="cd16012">
    <property type="entry name" value="ALP"/>
    <property type="match status" value="1"/>
</dbReference>
<protein>
    <submittedName>
        <fullName evidence="6">Alkaline phosphatase</fullName>
    </submittedName>
</protein>
<dbReference type="InterPro" id="IPR017850">
    <property type="entry name" value="Alkaline_phosphatase_core_sf"/>
</dbReference>
<dbReference type="RefSeq" id="WP_343333797.1">
    <property type="nucleotide sequence ID" value="NZ_JAPOHD010000027.1"/>
</dbReference>
<gene>
    <name evidence="6" type="ORF">OU798_14020</name>
</gene>
<comment type="cofactor">
    <cofactor evidence="3">
        <name>Zn(2+)</name>
        <dbReference type="ChEBI" id="CHEBI:29105"/>
    </cofactor>
    <text evidence="3">Binds 2 Zn(2+) ions.</text>
</comment>
<accession>A0A9X3J6H5</accession>
<feature type="binding site" evidence="3">
    <location>
        <position position="157"/>
    </location>
    <ligand>
        <name>Mg(2+)</name>
        <dbReference type="ChEBI" id="CHEBI:18420"/>
    </ligand>
</feature>
<feature type="binding site" evidence="3">
    <location>
        <position position="280"/>
    </location>
    <ligand>
        <name>Zn(2+)</name>
        <dbReference type="ChEBI" id="CHEBI:29105"/>
        <label>2</label>
    </ligand>
</feature>
<feature type="chain" id="PRO_5040875281" evidence="5">
    <location>
        <begin position="21"/>
        <end position="386"/>
    </location>
</feature>
<dbReference type="GO" id="GO:0046872">
    <property type="term" value="F:metal ion binding"/>
    <property type="evidence" value="ECO:0007669"/>
    <property type="project" value="UniProtKB-KW"/>
</dbReference>
<feature type="binding site" evidence="3">
    <location>
        <position position="65"/>
    </location>
    <ligand>
        <name>Zn(2+)</name>
        <dbReference type="ChEBI" id="CHEBI:29105"/>
        <label>2</label>
    </ligand>
</feature>
<evidence type="ECO:0000256" key="5">
    <source>
        <dbReference type="SAM" id="SignalP"/>
    </source>
</evidence>
<keyword evidence="5" id="KW-0732">Signal</keyword>
<evidence type="ECO:0000256" key="1">
    <source>
        <dbReference type="ARBA" id="ARBA00022553"/>
    </source>
</evidence>